<protein>
    <submittedName>
        <fullName evidence="10">Alkylation response protein AidB-like acyl-CoA dehydrogenase</fullName>
    </submittedName>
</protein>
<evidence type="ECO:0000256" key="3">
    <source>
        <dbReference type="ARBA" id="ARBA00022630"/>
    </source>
</evidence>
<evidence type="ECO:0000256" key="1">
    <source>
        <dbReference type="ARBA" id="ARBA00001974"/>
    </source>
</evidence>
<evidence type="ECO:0000259" key="9">
    <source>
        <dbReference type="Pfam" id="PF02771"/>
    </source>
</evidence>
<organism evidence="10 11">
    <name type="scientific">Propioniferax innocua</name>
    <dbReference type="NCBI Taxonomy" id="1753"/>
    <lineage>
        <taxon>Bacteria</taxon>
        <taxon>Bacillati</taxon>
        <taxon>Actinomycetota</taxon>
        <taxon>Actinomycetes</taxon>
        <taxon>Propionibacteriales</taxon>
        <taxon>Propionibacteriaceae</taxon>
        <taxon>Propioniferax</taxon>
    </lineage>
</organism>
<dbReference type="InterPro" id="IPR006089">
    <property type="entry name" value="Acyl-CoA_DH_CS"/>
</dbReference>
<dbReference type="FunFam" id="2.40.110.10:FF:000001">
    <property type="entry name" value="Acyl-CoA dehydrogenase, mitochondrial"/>
    <property type="match status" value="1"/>
</dbReference>
<dbReference type="Gene3D" id="1.10.540.10">
    <property type="entry name" value="Acyl-CoA dehydrogenase/oxidase, N-terminal domain"/>
    <property type="match status" value="1"/>
</dbReference>
<comment type="caution">
    <text evidence="10">The sequence shown here is derived from an EMBL/GenBank/DDBJ whole genome shotgun (WGS) entry which is preliminary data.</text>
</comment>
<dbReference type="InterPro" id="IPR036250">
    <property type="entry name" value="AcylCo_DH-like_C"/>
</dbReference>
<dbReference type="GO" id="GO:0050660">
    <property type="term" value="F:flavin adenine dinucleotide binding"/>
    <property type="evidence" value="ECO:0007669"/>
    <property type="project" value="InterPro"/>
</dbReference>
<dbReference type="FunFam" id="1.10.540.10:FF:000002">
    <property type="entry name" value="Acyl-CoA dehydrogenase FadE19"/>
    <property type="match status" value="1"/>
</dbReference>
<dbReference type="Proteomes" id="UP000316196">
    <property type="component" value="Unassembled WGS sequence"/>
</dbReference>
<dbReference type="Pfam" id="PF02771">
    <property type="entry name" value="Acyl-CoA_dh_N"/>
    <property type="match status" value="1"/>
</dbReference>
<dbReference type="InterPro" id="IPR006091">
    <property type="entry name" value="Acyl-CoA_Oxase/DH_mid-dom"/>
</dbReference>
<evidence type="ECO:0000313" key="10">
    <source>
        <dbReference type="EMBL" id="TQL57973.1"/>
    </source>
</evidence>
<evidence type="ECO:0000256" key="5">
    <source>
        <dbReference type="ARBA" id="ARBA00023002"/>
    </source>
</evidence>
<sequence>MKNEVWGPYRWEAKRSVGLFASPCCGATAVVEHGECRFPCQTLAMEPCQTLAMDPRQTRSQGPAPSAGYGETSMSIICGDHMAPRQALGMEVQAWTAGPPSVNLHSPDRGLKGETMERLLPNDDATDLLEVVRDFAQSELAPRAADAEENEEFPRETFRQMGEMGLLSLAYPEEYGGSGQPYETYLQALEEIAAAWMSVGVGTSVHTMTCYPVATFGTDEQKQRFLPEMLGGSLLGAYALSEAGAGSDVAAMTTRATRDGDDYVLRGTKSWISHGGHADFYITFARTGEGKSGISCFHVPADADGLEFGVPEKKMGLTGSSTTTVTYDDVRVPVDNLIGGEGKGMSIALSALTSGRLGIAASATGLAQAALDAASAYAKERHQFGQAIAGFQGMQFMLADMAAKVASARALYLDAARRRDRGMKFVREAAIAKMVATDAAMSVTTDAVQVLGGYGYTRDFPVERYMREAKVTQIFEGTNQIQRLVIARDL</sequence>
<dbReference type="InterPro" id="IPR009100">
    <property type="entry name" value="AcylCoA_DH/oxidase_NM_dom_sf"/>
</dbReference>
<name>A0A542ZC89_9ACTN</name>
<evidence type="ECO:0000259" key="7">
    <source>
        <dbReference type="Pfam" id="PF00441"/>
    </source>
</evidence>
<dbReference type="SUPFAM" id="SSF47203">
    <property type="entry name" value="Acyl-CoA dehydrogenase C-terminal domain-like"/>
    <property type="match status" value="1"/>
</dbReference>
<dbReference type="Gene3D" id="2.40.110.10">
    <property type="entry name" value="Butyryl-CoA Dehydrogenase, subunit A, domain 2"/>
    <property type="match status" value="1"/>
</dbReference>
<dbReference type="InterPro" id="IPR046373">
    <property type="entry name" value="Acyl-CoA_Oxase/DH_mid-dom_sf"/>
</dbReference>
<dbReference type="Pfam" id="PF02770">
    <property type="entry name" value="Acyl-CoA_dh_M"/>
    <property type="match status" value="1"/>
</dbReference>
<comment type="cofactor">
    <cofactor evidence="1 6">
        <name>FAD</name>
        <dbReference type="ChEBI" id="CHEBI:57692"/>
    </cofactor>
</comment>
<evidence type="ECO:0000259" key="8">
    <source>
        <dbReference type="Pfam" id="PF02770"/>
    </source>
</evidence>
<comment type="similarity">
    <text evidence="2 6">Belongs to the acyl-CoA dehydrogenase family.</text>
</comment>
<reference evidence="10 11" key="1">
    <citation type="submission" date="2019-06" db="EMBL/GenBank/DDBJ databases">
        <title>Sequencing the genomes of 1000 actinobacteria strains.</title>
        <authorList>
            <person name="Klenk H.-P."/>
        </authorList>
    </citation>
    <scope>NUCLEOTIDE SEQUENCE [LARGE SCALE GENOMIC DNA]</scope>
    <source>
        <strain evidence="10 11">DSM 8251</strain>
    </source>
</reference>
<evidence type="ECO:0000256" key="4">
    <source>
        <dbReference type="ARBA" id="ARBA00022827"/>
    </source>
</evidence>
<accession>A0A542ZC89</accession>
<dbReference type="FunFam" id="1.20.140.10:FF:000004">
    <property type="entry name" value="Acyl-CoA dehydrogenase FadE25"/>
    <property type="match status" value="1"/>
</dbReference>
<feature type="domain" description="Acyl-CoA dehydrogenase/oxidase N-terminal" evidence="9">
    <location>
        <begin position="123"/>
        <end position="232"/>
    </location>
</feature>
<feature type="domain" description="Acyl-CoA oxidase/dehydrogenase middle" evidence="8">
    <location>
        <begin position="237"/>
        <end position="330"/>
    </location>
</feature>
<dbReference type="Pfam" id="PF00441">
    <property type="entry name" value="Acyl-CoA_dh_1"/>
    <property type="match status" value="1"/>
</dbReference>
<dbReference type="Gene3D" id="1.20.140.10">
    <property type="entry name" value="Butyryl-CoA Dehydrogenase, subunit A, domain 3"/>
    <property type="match status" value="1"/>
</dbReference>
<dbReference type="AlphaFoldDB" id="A0A542ZC89"/>
<proteinExistence type="inferred from homology"/>
<dbReference type="InterPro" id="IPR009075">
    <property type="entry name" value="AcylCo_DH/oxidase_C"/>
</dbReference>
<dbReference type="GO" id="GO:0003995">
    <property type="term" value="F:acyl-CoA dehydrogenase activity"/>
    <property type="evidence" value="ECO:0007669"/>
    <property type="project" value="InterPro"/>
</dbReference>
<keyword evidence="4 6" id="KW-0274">FAD</keyword>
<dbReference type="PANTHER" id="PTHR43884:SF12">
    <property type="entry name" value="ISOVALERYL-COA DEHYDROGENASE, MITOCHONDRIAL-RELATED"/>
    <property type="match status" value="1"/>
</dbReference>
<feature type="domain" description="Acyl-CoA dehydrogenase/oxidase C-terminal" evidence="7">
    <location>
        <begin position="342"/>
        <end position="489"/>
    </location>
</feature>
<gene>
    <name evidence="10" type="ORF">FB460_1823</name>
</gene>
<dbReference type="SUPFAM" id="SSF56645">
    <property type="entry name" value="Acyl-CoA dehydrogenase NM domain-like"/>
    <property type="match status" value="1"/>
</dbReference>
<dbReference type="EMBL" id="VFOR01000002">
    <property type="protein sequence ID" value="TQL57973.1"/>
    <property type="molecule type" value="Genomic_DNA"/>
</dbReference>
<dbReference type="PANTHER" id="PTHR43884">
    <property type="entry name" value="ACYL-COA DEHYDROGENASE"/>
    <property type="match status" value="1"/>
</dbReference>
<dbReference type="PROSITE" id="PS00073">
    <property type="entry name" value="ACYL_COA_DH_2"/>
    <property type="match status" value="1"/>
</dbReference>
<dbReference type="InterPro" id="IPR037069">
    <property type="entry name" value="AcylCoA_DH/ox_N_sf"/>
</dbReference>
<keyword evidence="5 6" id="KW-0560">Oxidoreductase</keyword>
<keyword evidence="11" id="KW-1185">Reference proteome</keyword>
<evidence type="ECO:0000313" key="11">
    <source>
        <dbReference type="Proteomes" id="UP000316196"/>
    </source>
</evidence>
<dbReference type="InterPro" id="IPR013786">
    <property type="entry name" value="AcylCoA_DH/ox_N"/>
</dbReference>
<evidence type="ECO:0000256" key="2">
    <source>
        <dbReference type="ARBA" id="ARBA00009347"/>
    </source>
</evidence>
<keyword evidence="3 6" id="KW-0285">Flavoprotein</keyword>
<evidence type="ECO:0000256" key="6">
    <source>
        <dbReference type="RuleBase" id="RU362125"/>
    </source>
</evidence>
<dbReference type="PROSITE" id="PS00072">
    <property type="entry name" value="ACYL_COA_DH_1"/>
    <property type="match status" value="1"/>
</dbReference>